<reference evidence="2 3" key="1">
    <citation type="journal article" date="2018" name="Environ. Microbiol.">
        <title>Novel energy conservation strategies and behaviour of Pelotomaculum schinkii driving syntrophic propionate catabolism.</title>
        <authorList>
            <person name="Hidalgo-Ahumada C.A.P."/>
            <person name="Nobu M.K."/>
            <person name="Narihiro T."/>
            <person name="Tamaki H."/>
            <person name="Liu W.T."/>
            <person name="Kamagata Y."/>
            <person name="Stams A.J.M."/>
            <person name="Imachi H."/>
            <person name="Sousa D.Z."/>
        </authorList>
    </citation>
    <scope>NUCLEOTIDE SEQUENCE [LARGE SCALE GENOMIC DNA]</scope>
    <source>
        <strain evidence="2 3">MGP</strain>
    </source>
</reference>
<dbReference type="Pfam" id="PF01609">
    <property type="entry name" value="DDE_Tnp_1"/>
    <property type="match status" value="1"/>
</dbReference>
<dbReference type="Proteomes" id="UP000297597">
    <property type="component" value="Unassembled WGS sequence"/>
</dbReference>
<dbReference type="InterPro" id="IPR047654">
    <property type="entry name" value="IS1634_transpos"/>
</dbReference>
<dbReference type="RefSeq" id="WP_134216262.1">
    <property type="nucleotide sequence ID" value="NZ_QFFZ01000121.1"/>
</dbReference>
<dbReference type="OrthoDB" id="9767746at2"/>
<accession>A0A4Y7RBR1</accession>
<name>A0A4Y7RBR1_9FIRM</name>
<feature type="domain" description="Transposase IS4-like" evidence="1">
    <location>
        <begin position="209"/>
        <end position="506"/>
    </location>
</feature>
<protein>
    <recommendedName>
        <fullName evidence="1">Transposase IS4-like domain-containing protein</fullName>
    </recommendedName>
</protein>
<keyword evidence="3" id="KW-1185">Reference proteome</keyword>
<evidence type="ECO:0000313" key="3">
    <source>
        <dbReference type="Proteomes" id="UP000297597"/>
    </source>
</evidence>
<gene>
    <name evidence="2" type="ORF">Pmgp_03804</name>
</gene>
<dbReference type="InterPro" id="IPR012337">
    <property type="entry name" value="RNaseH-like_sf"/>
</dbReference>
<dbReference type="PANTHER" id="PTHR34614">
    <property type="match status" value="1"/>
</dbReference>
<evidence type="ECO:0000313" key="2">
    <source>
        <dbReference type="EMBL" id="TEB06266.1"/>
    </source>
</evidence>
<dbReference type="SUPFAM" id="SSF53098">
    <property type="entry name" value="Ribonuclease H-like"/>
    <property type="match status" value="1"/>
</dbReference>
<dbReference type="GO" id="GO:0004803">
    <property type="term" value="F:transposase activity"/>
    <property type="evidence" value="ECO:0007669"/>
    <property type="project" value="InterPro"/>
</dbReference>
<dbReference type="EMBL" id="QFFZ01000121">
    <property type="protein sequence ID" value="TEB06266.1"/>
    <property type="molecule type" value="Genomic_DNA"/>
</dbReference>
<dbReference type="InterPro" id="IPR002559">
    <property type="entry name" value="Transposase_11"/>
</dbReference>
<evidence type="ECO:0000259" key="1">
    <source>
        <dbReference type="Pfam" id="PF01609"/>
    </source>
</evidence>
<dbReference type="AlphaFoldDB" id="A0A4Y7RBR1"/>
<organism evidence="2 3">
    <name type="scientific">Pelotomaculum propionicicum</name>
    <dbReference type="NCBI Taxonomy" id="258475"/>
    <lineage>
        <taxon>Bacteria</taxon>
        <taxon>Bacillati</taxon>
        <taxon>Bacillota</taxon>
        <taxon>Clostridia</taxon>
        <taxon>Eubacteriales</taxon>
        <taxon>Desulfotomaculaceae</taxon>
        <taxon>Pelotomaculum</taxon>
    </lineage>
</organism>
<proteinExistence type="predicted"/>
<comment type="caution">
    <text evidence="2">The sequence shown here is derived from an EMBL/GenBank/DDBJ whole genome shotgun (WGS) entry which is preliminary data.</text>
</comment>
<sequence length="586" mass="69707">MFLKKSARTIKGKTYNHYKIVESYRENGTVKHRILFNVGDLTDEQAERLRLALAAHSDNNIIVSKDEDIVVTNHFAYLDIAVLFHLWQEWGFQQFFRADRWIKTLVFNRCVDPMAKIKLHDWMFQTVLPAYVESESFTYDEYDVYRELDRLCKREKDIQSFIYQQLKSRLPNWYEAFFYDITSTFMEGKRCVLAALGYSRDHRPDCEQIVIALMITPEGYPFHWRVLEGNTQDVTTVQDLVQEVQDVYGIRQCIMVFDRGMVSYENLKAIESEEWLYVSAMDRDELVASGLLEIALPQPAQPDDWESVMAMREFIPFDENGFLFFREFEQGNRRLILTFDVSRFLDERRLQFQRMEHVFDWVKQKNHILGKAKKSRNKGVLEREVQSLLKRKRVQKFLEIHIEPQSLTITSKNGKQRNVQSFHLSYSLDKEKLEKEQRVHGIYCFISNLPKHHSTAQEIIRWYRRKNKVEEAFHEIKSHMELRPIYLSREERVKAHVTVCILAYFLYNDIERRLREIGIPMSSKDALAKLKKCQVNQISFKKMNQTKLSITEPSEDQKKLLCALGCEKTIEQKHVRQVLKKMESWV</sequence>
<dbReference type="Gene3D" id="3.90.350.10">
    <property type="entry name" value="Transposase Inhibitor Protein From Tn5, Chain A, domain 1"/>
    <property type="match status" value="1"/>
</dbReference>
<dbReference type="PANTHER" id="PTHR34614:SF2">
    <property type="entry name" value="TRANSPOSASE IS4-LIKE DOMAIN-CONTAINING PROTEIN"/>
    <property type="match status" value="1"/>
</dbReference>
<dbReference type="GO" id="GO:0003677">
    <property type="term" value="F:DNA binding"/>
    <property type="evidence" value="ECO:0007669"/>
    <property type="project" value="InterPro"/>
</dbReference>
<dbReference type="NCBIfam" id="NF033559">
    <property type="entry name" value="transpos_IS1634"/>
    <property type="match status" value="1"/>
</dbReference>
<dbReference type="GO" id="GO:0006313">
    <property type="term" value="P:DNA transposition"/>
    <property type="evidence" value="ECO:0007669"/>
    <property type="project" value="InterPro"/>
</dbReference>